<dbReference type="InterPro" id="IPR036390">
    <property type="entry name" value="WH_DNA-bd_sf"/>
</dbReference>
<accession>A0A7G8BHP4</accession>
<dbReference type="KEGG" id="adin:H7849_24160"/>
<dbReference type="PANTHER" id="PTHR33164:SF43">
    <property type="entry name" value="HTH-TYPE TRANSCRIPTIONAL REPRESSOR YETL"/>
    <property type="match status" value="1"/>
</dbReference>
<sequence length="158" mass="17880">MVPGEDNHRAEALEPDLSEAGFRQLAEFRHRIRQFLRFSEEAARSKGIEPHQHQLLLALKGLPKGTRPTVTALSQQLCIRHHSTVELVNRLVDQGAIRRRPGDHDHREVLVELTAHGETLLHRLSVLHREELRVSGPALSKSLWAVVHHSGRGSRRPA</sequence>
<feature type="domain" description="HTH marR-type" evidence="1">
    <location>
        <begin position="18"/>
        <end position="158"/>
    </location>
</feature>
<dbReference type="Pfam" id="PF12802">
    <property type="entry name" value="MarR_2"/>
    <property type="match status" value="1"/>
</dbReference>
<dbReference type="PANTHER" id="PTHR33164">
    <property type="entry name" value="TRANSCRIPTIONAL REGULATOR, MARR FAMILY"/>
    <property type="match status" value="1"/>
</dbReference>
<protein>
    <submittedName>
        <fullName evidence="2">Winged helix-turn-helix transcriptional regulator</fullName>
    </submittedName>
</protein>
<dbReference type="RefSeq" id="WP_186743021.1">
    <property type="nucleotide sequence ID" value="NZ_CP060394.1"/>
</dbReference>
<evidence type="ECO:0000259" key="1">
    <source>
        <dbReference type="PROSITE" id="PS50995"/>
    </source>
</evidence>
<dbReference type="SMART" id="SM00347">
    <property type="entry name" value="HTH_MARR"/>
    <property type="match status" value="1"/>
</dbReference>
<dbReference type="Proteomes" id="UP000515312">
    <property type="component" value="Chromosome"/>
</dbReference>
<dbReference type="InterPro" id="IPR000835">
    <property type="entry name" value="HTH_MarR-typ"/>
</dbReference>
<name>A0A7G8BHP4_9BACT</name>
<evidence type="ECO:0000313" key="3">
    <source>
        <dbReference type="Proteomes" id="UP000515312"/>
    </source>
</evidence>
<keyword evidence="3" id="KW-1185">Reference proteome</keyword>
<dbReference type="Gene3D" id="1.10.10.10">
    <property type="entry name" value="Winged helix-like DNA-binding domain superfamily/Winged helix DNA-binding domain"/>
    <property type="match status" value="1"/>
</dbReference>
<dbReference type="EMBL" id="CP060394">
    <property type="protein sequence ID" value="QNI32064.1"/>
    <property type="molecule type" value="Genomic_DNA"/>
</dbReference>
<dbReference type="GO" id="GO:0006950">
    <property type="term" value="P:response to stress"/>
    <property type="evidence" value="ECO:0007669"/>
    <property type="project" value="TreeGrafter"/>
</dbReference>
<dbReference type="InterPro" id="IPR039422">
    <property type="entry name" value="MarR/SlyA-like"/>
</dbReference>
<dbReference type="GO" id="GO:0003700">
    <property type="term" value="F:DNA-binding transcription factor activity"/>
    <property type="evidence" value="ECO:0007669"/>
    <property type="project" value="InterPro"/>
</dbReference>
<reference evidence="2 3" key="1">
    <citation type="submission" date="2020-08" db="EMBL/GenBank/DDBJ databases">
        <title>Edaphobacter telluris sp. nov. and Acidobacterium dinghuensis sp. nov., two acidobacteria isolated from forest soil.</title>
        <authorList>
            <person name="Fu J."/>
            <person name="Qiu L."/>
        </authorList>
    </citation>
    <scope>NUCLEOTIDE SEQUENCE [LARGE SCALE GENOMIC DNA]</scope>
    <source>
        <strain evidence="2">4Y35</strain>
    </source>
</reference>
<dbReference type="PROSITE" id="PS50995">
    <property type="entry name" value="HTH_MARR_2"/>
    <property type="match status" value="1"/>
</dbReference>
<gene>
    <name evidence="2" type="ORF">H7849_24160</name>
</gene>
<dbReference type="InterPro" id="IPR036388">
    <property type="entry name" value="WH-like_DNA-bd_sf"/>
</dbReference>
<dbReference type="SUPFAM" id="SSF46785">
    <property type="entry name" value="Winged helix' DNA-binding domain"/>
    <property type="match status" value="1"/>
</dbReference>
<organism evidence="2 3">
    <name type="scientific">Alloacidobacterium dinghuense</name>
    <dbReference type="NCBI Taxonomy" id="2763107"/>
    <lineage>
        <taxon>Bacteria</taxon>
        <taxon>Pseudomonadati</taxon>
        <taxon>Acidobacteriota</taxon>
        <taxon>Terriglobia</taxon>
        <taxon>Terriglobales</taxon>
        <taxon>Acidobacteriaceae</taxon>
        <taxon>Alloacidobacterium</taxon>
    </lineage>
</organism>
<proteinExistence type="predicted"/>
<dbReference type="AlphaFoldDB" id="A0A7G8BHP4"/>
<evidence type="ECO:0000313" key="2">
    <source>
        <dbReference type="EMBL" id="QNI32064.1"/>
    </source>
</evidence>